<dbReference type="AlphaFoldDB" id="A0AAU7K8L5"/>
<accession>A0AAU7K8L5</accession>
<reference evidence="1" key="1">
    <citation type="submission" date="2024-05" db="EMBL/GenBank/DDBJ databases">
        <authorList>
            <person name="Kim S."/>
            <person name="Heo J."/>
            <person name="Choi H."/>
            <person name="Choi Y."/>
            <person name="Kwon S.-W."/>
            <person name="Kim Y."/>
        </authorList>
    </citation>
    <scope>NUCLEOTIDE SEQUENCE</scope>
    <source>
        <strain evidence="1">KACC 23697</strain>
    </source>
</reference>
<dbReference type="RefSeq" id="WP_406826293.1">
    <property type="nucleotide sequence ID" value="NZ_CP157485.1"/>
</dbReference>
<sequence>MKIIITFLILSLPGLTFGQTGKLFKGTINHKIKIAFYLEGLNEGTNADPIIGSYQYDKGKGYILLNGHKNNDGDISLIEWSSVNFTGTFLGTFKKNKITGRWISANQKEDYPFDLTEVVADHAQLNDFKKAISIKASEFRNY</sequence>
<dbReference type="EMBL" id="CP157485">
    <property type="protein sequence ID" value="XBO48960.1"/>
    <property type="molecule type" value="Genomic_DNA"/>
</dbReference>
<proteinExistence type="predicted"/>
<organism evidence="1">
    <name type="scientific">Pedobacter sp. KACC 23697</name>
    <dbReference type="NCBI Taxonomy" id="3149230"/>
    <lineage>
        <taxon>Bacteria</taxon>
        <taxon>Pseudomonadati</taxon>
        <taxon>Bacteroidota</taxon>
        <taxon>Sphingobacteriia</taxon>
        <taxon>Sphingobacteriales</taxon>
        <taxon>Sphingobacteriaceae</taxon>
        <taxon>Pedobacter</taxon>
    </lineage>
</organism>
<gene>
    <name evidence="1" type="ORF">ABEG20_05015</name>
</gene>
<evidence type="ECO:0000313" key="1">
    <source>
        <dbReference type="EMBL" id="XBO48960.1"/>
    </source>
</evidence>
<name>A0AAU7K8L5_9SPHI</name>
<protein>
    <submittedName>
        <fullName evidence="1">Uncharacterized protein</fullName>
    </submittedName>
</protein>